<dbReference type="SUPFAM" id="SSF144083">
    <property type="entry name" value="Magnesium transport protein CorA, transmembrane region"/>
    <property type="match status" value="1"/>
</dbReference>
<evidence type="ECO:0000256" key="9">
    <source>
        <dbReference type="ARBA" id="ARBA00023065"/>
    </source>
</evidence>
<keyword evidence="13" id="KW-1185">Reference proteome</keyword>
<keyword evidence="4" id="KW-1003">Cell membrane</keyword>
<dbReference type="Gene3D" id="1.20.58.340">
    <property type="entry name" value="Magnesium transport protein CorA, transmembrane region"/>
    <property type="match status" value="1"/>
</dbReference>
<evidence type="ECO:0000256" key="2">
    <source>
        <dbReference type="ARBA" id="ARBA00009765"/>
    </source>
</evidence>
<evidence type="ECO:0000256" key="11">
    <source>
        <dbReference type="SAM" id="Phobius"/>
    </source>
</evidence>
<evidence type="ECO:0000313" key="12">
    <source>
        <dbReference type="EMBL" id="KAF7344446.1"/>
    </source>
</evidence>
<comment type="subcellular location">
    <subcellularLocation>
        <location evidence="1">Cell membrane</location>
        <topology evidence="1">Multi-pass membrane protein</topology>
    </subcellularLocation>
</comment>
<dbReference type="AlphaFoldDB" id="A0A8H6XPX2"/>
<dbReference type="GO" id="GO:0005886">
    <property type="term" value="C:plasma membrane"/>
    <property type="evidence" value="ECO:0007669"/>
    <property type="project" value="UniProtKB-SubCell"/>
</dbReference>
<sequence>MVLPRQGPPFYHPRRAPGPWSWDDFLYQASARQPSDRQLANCRVLQIDVAEKFQLDVRDEATELRTESPLQNNLGKYLFITGPVWDQGGQGFDKGLRDPLKEQYGVDQDFFDACSESSVSRSAHTDDRGKSHIRITLPFLRSLFIAKKRSHPQKYSWDFPFWRPSQDLELDLLGFYMISSVQKSVIVVYYPKNNFQFDILNQHCQWTARMYQEAYWKTIFESPEKADRTVLIFPVLWWVVYAWSDALGMLYLYLDNLENKVLASPSIKLTQEFHQIRLCLLNYKSLLEDFRKAVELIRTKVTPEKRQAFKSECCDMDAEIRRLQEGAAARNERIKDVISLVFSHVTIQDSMMMKQVSWITMLFLPGTFVAGIFGMNVSGLGTTVLNFVEVFIPLTVITIWVLVALLPTSQIKSCWGRLFWPFLGLLGGIRYLFARVLSFYRRRIVMYQEKRWEQRPKECTELTA</sequence>
<evidence type="ECO:0000256" key="3">
    <source>
        <dbReference type="ARBA" id="ARBA00022448"/>
    </source>
</evidence>
<evidence type="ECO:0000256" key="6">
    <source>
        <dbReference type="ARBA" id="ARBA00022692"/>
    </source>
</evidence>
<name>A0A8H6XPX2_9AGAR</name>
<evidence type="ECO:0000256" key="5">
    <source>
        <dbReference type="ARBA" id="ARBA00022519"/>
    </source>
</evidence>
<gene>
    <name evidence="12" type="ORF">MSAN_01926000</name>
</gene>
<protein>
    <submittedName>
        <fullName evidence="12">Uncharacterized protein</fullName>
    </submittedName>
</protein>
<dbReference type="EMBL" id="JACAZH010000021">
    <property type="protein sequence ID" value="KAF7344446.1"/>
    <property type="molecule type" value="Genomic_DNA"/>
</dbReference>
<proteinExistence type="inferred from homology"/>
<keyword evidence="9" id="KW-0406">Ion transport</keyword>
<dbReference type="GO" id="GO:0000287">
    <property type="term" value="F:magnesium ion binding"/>
    <property type="evidence" value="ECO:0007669"/>
    <property type="project" value="TreeGrafter"/>
</dbReference>
<dbReference type="Proteomes" id="UP000623467">
    <property type="component" value="Unassembled WGS sequence"/>
</dbReference>
<feature type="transmembrane region" description="Helical" evidence="11">
    <location>
        <begin position="356"/>
        <end position="377"/>
    </location>
</feature>
<feature type="transmembrane region" description="Helical" evidence="11">
    <location>
        <begin position="384"/>
        <end position="406"/>
    </location>
</feature>
<feature type="transmembrane region" description="Helical" evidence="11">
    <location>
        <begin position="418"/>
        <end position="440"/>
    </location>
</feature>
<dbReference type="PANTHER" id="PTHR46494">
    <property type="entry name" value="CORA FAMILY METAL ION TRANSPORTER (EUROFUNG)"/>
    <property type="match status" value="1"/>
</dbReference>
<evidence type="ECO:0000256" key="1">
    <source>
        <dbReference type="ARBA" id="ARBA00004651"/>
    </source>
</evidence>
<evidence type="ECO:0000256" key="4">
    <source>
        <dbReference type="ARBA" id="ARBA00022475"/>
    </source>
</evidence>
<reference evidence="12" key="1">
    <citation type="submission" date="2020-05" db="EMBL/GenBank/DDBJ databases">
        <title>Mycena genomes resolve the evolution of fungal bioluminescence.</title>
        <authorList>
            <person name="Tsai I.J."/>
        </authorList>
    </citation>
    <scope>NUCLEOTIDE SEQUENCE</scope>
    <source>
        <strain evidence="12">160909Yilan</strain>
    </source>
</reference>
<evidence type="ECO:0000256" key="7">
    <source>
        <dbReference type="ARBA" id="ARBA00022833"/>
    </source>
</evidence>
<evidence type="ECO:0000256" key="8">
    <source>
        <dbReference type="ARBA" id="ARBA00022989"/>
    </source>
</evidence>
<evidence type="ECO:0000256" key="10">
    <source>
        <dbReference type="ARBA" id="ARBA00023136"/>
    </source>
</evidence>
<dbReference type="GO" id="GO:0050897">
    <property type="term" value="F:cobalt ion binding"/>
    <property type="evidence" value="ECO:0007669"/>
    <property type="project" value="TreeGrafter"/>
</dbReference>
<accession>A0A8H6XPX2</accession>
<keyword evidence="8 11" id="KW-1133">Transmembrane helix</keyword>
<keyword evidence="7" id="KW-0862">Zinc</keyword>
<dbReference type="InterPro" id="IPR045863">
    <property type="entry name" value="CorA_TM1_TM2"/>
</dbReference>
<comment type="caution">
    <text evidence="12">The sequence shown here is derived from an EMBL/GenBank/DDBJ whole genome shotgun (WGS) entry which is preliminary data.</text>
</comment>
<organism evidence="12 13">
    <name type="scientific">Mycena sanguinolenta</name>
    <dbReference type="NCBI Taxonomy" id="230812"/>
    <lineage>
        <taxon>Eukaryota</taxon>
        <taxon>Fungi</taxon>
        <taxon>Dikarya</taxon>
        <taxon>Basidiomycota</taxon>
        <taxon>Agaricomycotina</taxon>
        <taxon>Agaricomycetes</taxon>
        <taxon>Agaricomycetidae</taxon>
        <taxon>Agaricales</taxon>
        <taxon>Marasmiineae</taxon>
        <taxon>Mycenaceae</taxon>
        <taxon>Mycena</taxon>
    </lineage>
</organism>
<dbReference type="Pfam" id="PF01544">
    <property type="entry name" value="CorA"/>
    <property type="match status" value="1"/>
</dbReference>
<evidence type="ECO:0000313" key="13">
    <source>
        <dbReference type="Proteomes" id="UP000623467"/>
    </source>
</evidence>
<keyword evidence="10 11" id="KW-0472">Membrane</keyword>
<dbReference type="PANTHER" id="PTHR46494:SF3">
    <property type="entry name" value="ZINC TRANSPORT PROTEIN ZNTB"/>
    <property type="match status" value="1"/>
</dbReference>
<comment type="similarity">
    <text evidence="2">Belongs to the CorA metal ion transporter (MIT) (TC 1.A.35) family.</text>
</comment>
<dbReference type="InterPro" id="IPR002523">
    <property type="entry name" value="MgTranspt_CorA/ZnTranspt_ZntB"/>
</dbReference>
<dbReference type="InterPro" id="IPR045861">
    <property type="entry name" value="CorA_cytoplasmic_dom"/>
</dbReference>
<keyword evidence="5" id="KW-0997">Cell inner membrane</keyword>
<dbReference type="OrthoDB" id="3231000at2759"/>
<keyword evidence="6 11" id="KW-0812">Transmembrane</keyword>
<dbReference type="GO" id="GO:0015095">
    <property type="term" value="F:magnesium ion transmembrane transporter activity"/>
    <property type="evidence" value="ECO:0007669"/>
    <property type="project" value="TreeGrafter"/>
</dbReference>
<dbReference type="GO" id="GO:0015087">
    <property type="term" value="F:cobalt ion transmembrane transporter activity"/>
    <property type="evidence" value="ECO:0007669"/>
    <property type="project" value="TreeGrafter"/>
</dbReference>
<dbReference type="SUPFAM" id="SSF143865">
    <property type="entry name" value="CorA soluble domain-like"/>
    <property type="match status" value="1"/>
</dbReference>
<keyword evidence="3" id="KW-0813">Transport</keyword>